<gene>
    <name evidence="2" type="primary">Svil</name>
    <name evidence="2" type="ORF">TNIN_239771</name>
</gene>
<dbReference type="InterPro" id="IPR003128">
    <property type="entry name" value="Villin_headpiece"/>
</dbReference>
<dbReference type="OrthoDB" id="6414989at2759"/>
<dbReference type="Gene3D" id="1.10.950.10">
    <property type="entry name" value="Villin headpiece domain"/>
    <property type="match status" value="1"/>
</dbReference>
<organism evidence="2 3">
    <name type="scientific">Trichonephila inaurata madagascariensis</name>
    <dbReference type="NCBI Taxonomy" id="2747483"/>
    <lineage>
        <taxon>Eukaryota</taxon>
        <taxon>Metazoa</taxon>
        <taxon>Ecdysozoa</taxon>
        <taxon>Arthropoda</taxon>
        <taxon>Chelicerata</taxon>
        <taxon>Arachnida</taxon>
        <taxon>Araneae</taxon>
        <taxon>Araneomorphae</taxon>
        <taxon>Entelegynae</taxon>
        <taxon>Araneoidea</taxon>
        <taxon>Nephilidae</taxon>
        <taxon>Trichonephila</taxon>
        <taxon>Trichonephila inaurata</taxon>
    </lineage>
</organism>
<dbReference type="EMBL" id="BMAV01004486">
    <property type="protein sequence ID" value="GFY44941.1"/>
    <property type="molecule type" value="Genomic_DNA"/>
</dbReference>
<dbReference type="GO" id="GO:0015629">
    <property type="term" value="C:actin cytoskeleton"/>
    <property type="evidence" value="ECO:0007669"/>
    <property type="project" value="TreeGrafter"/>
</dbReference>
<keyword evidence="3" id="KW-1185">Reference proteome</keyword>
<protein>
    <submittedName>
        <fullName evidence="2">Supervillin</fullName>
    </submittedName>
</protein>
<sequence>MFVQEVLSQLSRDRYSLEELQTSPRPPGVDLLRLESYLTDDEFQEALGMKKDEFYNMPSWKQSELKKSNGLF</sequence>
<dbReference type="SMART" id="SM00153">
    <property type="entry name" value="VHP"/>
    <property type="match status" value="1"/>
</dbReference>
<dbReference type="InterPro" id="IPR036886">
    <property type="entry name" value="Villin_headpiece_dom_sf"/>
</dbReference>
<dbReference type="GO" id="GO:0007010">
    <property type="term" value="P:cytoskeleton organization"/>
    <property type="evidence" value="ECO:0007669"/>
    <property type="project" value="InterPro"/>
</dbReference>
<evidence type="ECO:0000259" key="1">
    <source>
        <dbReference type="PROSITE" id="PS51089"/>
    </source>
</evidence>
<proteinExistence type="predicted"/>
<dbReference type="PANTHER" id="PTHR24213">
    <property type="entry name" value="ACTIN-BINDING LIM PROTEIN"/>
    <property type="match status" value="1"/>
</dbReference>
<accession>A0A8X7BU32</accession>
<dbReference type="Proteomes" id="UP000886998">
    <property type="component" value="Unassembled WGS sequence"/>
</dbReference>
<feature type="domain" description="HP" evidence="1">
    <location>
        <begin position="9"/>
        <end position="72"/>
    </location>
</feature>
<name>A0A8X7BU32_9ARAC</name>
<reference evidence="2" key="1">
    <citation type="submission" date="2020-08" db="EMBL/GenBank/DDBJ databases">
        <title>Multicomponent nature underlies the extraordinary mechanical properties of spider dragline silk.</title>
        <authorList>
            <person name="Kono N."/>
            <person name="Nakamura H."/>
            <person name="Mori M."/>
            <person name="Yoshida Y."/>
            <person name="Ohtoshi R."/>
            <person name="Malay A.D."/>
            <person name="Moran D.A.P."/>
            <person name="Tomita M."/>
            <person name="Numata K."/>
            <person name="Arakawa K."/>
        </authorList>
    </citation>
    <scope>NUCLEOTIDE SEQUENCE</scope>
</reference>
<comment type="caution">
    <text evidence="2">The sequence shown here is derived from an EMBL/GenBank/DDBJ whole genome shotgun (WGS) entry which is preliminary data.</text>
</comment>
<dbReference type="PANTHER" id="PTHR24213:SF9">
    <property type="entry name" value="UNCOORDINATED 115A, ISOFORM B-RELATED"/>
    <property type="match status" value="1"/>
</dbReference>
<dbReference type="GO" id="GO:0030032">
    <property type="term" value="P:lamellipodium assembly"/>
    <property type="evidence" value="ECO:0007669"/>
    <property type="project" value="TreeGrafter"/>
</dbReference>
<dbReference type="PROSITE" id="PS51089">
    <property type="entry name" value="HP"/>
    <property type="match status" value="1"/>
</dbReference>
<dbReference type="AlphaFoldDB" id="A0A8X7BU32"/>
<dbReference type="SUPFAM" id="SSF47050">
    <property type="entry name" value="VHP, Villin headpiece domain"/>
    <property type="match status" value="1"/>
</dbReference>
<dbReference type="GO" id="GO:0051015">
    <property type="term" value="F:actin filament binding"/>
    <property type="evidence" value="ECO:0007669"/>
    <property type="project" value="TreeGrafter"/>
</dbReference>
<evidence type="ECO:0000313" key="3">
    <source>
        <dbReference type="Proteomes" id="UP000886998"/>
    </source>
</evidence>
<evidence type="ECO:0000313" key="2">
    <source>
        <dbReference type="EMBL" id="GFY44941.1"/>
    </source>
</evidence>
<dbReference type="Pfam" id="PF02209">
    <property type="entry name" value="VHP"/>
    <property type="match status" value="1"/>
</dbReference>
<dbReference type="InterPro" id="IPR051618">
    <property type="entry name" value="Actin-binding_LIM"/>
</dbReference>